<dbReference type="EMBL" id="FMWL01000015">
    <property type="protein sequence ID" value="SCZ80864.1"/>
    <property type="molecule type" value="Genomic_DNA"/>
</dbReference>
<dbReference type="GO" id="GO:0071713">
    <property type="term" value="F:para-aminobenzoyl-glutamate hydrolase activity"/>
    <property type="evidence" value="ECO:0007669"/>
    <property type="project" value="TreeGrafter"/>
</dbReference>
<proteinExistence type="predicted"/>
<evidence type="ECO:0000313" key="2">
    <source>
        <dbReference type="Proteomes" id="UP000199208"/>
    </source>
</evidence>
<keyword evidence="2" id="KW-1185">Reference proteome</keyword>
<dbReference type="GO" id="GO:0016805">
    <property type="term" value="F:dipeptidase activity"/>
    <property type="evidence" value="ECO:0007669"/>
    <property type="project" value="TreeGrafter"/>
</dbReference>
<dbReference type="STRING" id="1120920.SAMN03080599_02484"/>
<dbReference type="InterPro" id="IPR036264">
    <property type="entry name" value="Bact_exopeptidase_dim_dom"/>
</dbReference>
<dbReference type="PANTHER" id="PTHR30575:SF0">
    <property type="entry name" value="XAA-ARG DIPEPTIDASE"/>
    <property type="match status" value="1"/>
</dbReference>
<protein>
    <submittedName>
        <fullName evidence="1">Aminobenzoyl-glutamate utilization protein B</fullName>
    </submittedName>
</protein>
<dbReference type="SUPFAM" id="SSF53187">
    <property type="entry name" value="Zn-dependent exopeptidases"/>
    <property type="match status" value="1"/>
</dbReference>
<dbReference type="InterPro" id="IPR017439">
    <property type="entry name" value="Amidohydrolase"/>
</dbReference>
<dbReference type="Gene3D" id="3.30.70.360">
    <property type="match status" value="1"/>
</dbReference>
<dbReference type="InterPro" id="IPR017145">
    <property type="entry name" value="Aminobenzoyl-glu_utiliz_pB"/>
</dbReference>
<dbReference type="FunFam" id="3.30.70.360:FF:000004">
    <property type="entry name" value="Peptidase M20 domain-containing protein 2"/>
    <property type="match status" value="1"/>
</dbReference>
<reference evidence="1 2" key="1">
    <citation type="submission" date="2016-10" db="EMBL/GenBank/DDBJ databases">
        <authorList>
            <person name="de Groot N.N."/>
        </authorList>
    </citation>
    <scope>NUCLEOTIDE SEQUENCE [LARGE SCALE GENOMIC DNA]</scope>
    <source>
        <strain evidence="1 2">DSM 2784</strain>
    </source>
</reference>
<dbReference type="GO" id="GO:0005737">
    <property type="term" value="C:cytoplasm"/>
    <property type="evidence" value="ECO:0007669"/>
    <property type="project" value="TreeGrafter"/>
</dbReference>
<dbReference type="InterPro" id="IPR002933">
    <property type="entry name" value="Peptidase_M20"/>
</dbReference>
<accession>A0A1G5S3C3</accession>
<dbReference type="RefSeq" id="WP_092591982.1">
    <property type="nucleotide sequence ID" value="NZ_FMWL01000015.1"/>
</dbReference>
<gene>
    <name evidence="1" type="ORF">SAMN03080599_02484</name>
</gene>
<evidence type="ECO:0000313" key="1">
    <source>
        <dbReference type="EMBL" id="SCZ80864.1"/>
    </source>
</evidence>
<dbReference type="PANTHER" id="PTHR30575">
    <property type="entry name" value="PEPTIDASE M20"/>
    <property type="match status" value="1"/>
</dbReference>
<dbReference type="InterPro" id="IPR052030">
    <property type="entry name" value="Peptidase_M20/M20A_hydrolases"/>
</dbReference>
<dbReference type="CDD" id="cd05673">
    <property type="entry name" value="M20_Acy1L2_AbgB"/>
    <property type="match status" value="1"/>
</dbReference>
<name>A0A1G5S3C3_9FIRM</name>
<dbReference type="Pfam" id="PF01546">
    <property type="entry name" value="Peptidase_M20"/>
    <property type="match status" value="1"/>
</dbReference>
<dbReference type="Gene3D" id="3.40.630.10">
    <property type="entry name" value="Zn peptidases"/>
    <property type="match status" value="2"/>
</dbReference>
<organism evidence="1 2">
    <name type="scientific">Acidaminobacter hydrogenoformans DSM 2784</name>
    <dbReference type="NCBI Taxonomy" id="1120920"/>
    <lineage>
        <taxon>Bacteria</taxon>
        <taxon>Bacillati</taxon>
        <taxon>Bacillota</taxon>
        <taxon>Clostridia</taxon>
        <taxon>Peptostreptococcales</taxon>
        <taxon>Acidaminobacteraceae</taxon>
        <taxon>Acidaminobacter</taxon>
    </lineage>
</organism>
<dbReference type="PIRSF" id="PIRSF037227">
    <property type="entry name" value="Aminobenzoyl-glu_utiliz_pB"/>
    <property type="match status" value="1"/>
</dbReference>
<dbReference type="GO" id="GO:0046657">
    <property type="term" value="P:folic acid catabolic process"/>
    <property type="evidence" value="ECO:0007669"/>
    <property type="project" value="TreeGrafter"/>
</dbReference>
<sequence>MESFNVQHELNTIENELTKLSDQIWDLAEIRFDEYKSAALIMDYLAQEGFDVEKNLTNLPTAFSATYGSGAPVIGILAEYDALYNLSQEADALEQKVILSHGNGHGCGHHLFGAASVGGAVLVKRYLEATGGSGTVVLFGCPGEEGGSGKAYMARGGAFDGLDVALAWHPASVNLVVSASMLANHQIYYRFKGKSSHAAASPHLGRSALDAVELMNVGVNYLREHIIPEARVHYAVTDTGGSSPNVVQPNAESLYLIRAPHIKDVREINDRIDKIARGAALMTETEVEIQFDKACSNIVPNRVLEEVLYGAMTDCGPPQYNEDDFDYAEKFCKTLDTQELSNEVFLQMLEQNPKVKETIKSIENKPLCDVILPHAPAEKVVPGSSDVGDVSWNVPTAQFAVSCYALGTPAHSWQMVSQGKSKVAHKGLLKAAEILATSSIRLLHDEETISRAKKEFEDRINGHAYKCPIPAEIQPKPMKK</sequence>
<dbReference type="OrthoDB" id="9781032at2"/>
<dbReference type="NCBIfam" id="TIGR01891">
    <property type="entry name" value="amidohydrolases"/>
    <property type="match status" value="1"/>
</dbReference>
<dbReference type="Proteomes" id="UP000199208">
    <property type="component" value="Unassembled WGS sequence"/>
</dbReference>
<dbReference type="AlphaFoldDB" id="A0A1G5S3C3"/>
<dbReference type="SUPFAM" id="SSF55031">
    <property type="entry name" value="Bacterial exopeptidase dimerisation domain"/>
    <property type="match status" value="1"/>
</dbReference>